<comment type="similarity">
    <text evidence="3">Belongs to the alpha-ketoglutarate dehydrogenase family.</text>
</comment>
<dbReference type="Gene3D" id="1.10.287.1150">
    <property type="entry name" value="TPP helical domain"/>
    <property type="match status" value="1"/>
</dbReference>
<dbReference type="PIRSF" id="PIRSF000157">
    <property type="entry name" value="Oxoglu_dh_E1"/>
    <property type="match status" value="1"/>
</dbReference>
<name>A0A9W6FY82_9BACT</name>
<dbReference type="Gene3D" id="3.40.50.11610">
    <property type="entry name" value="Multifunctional 2-oxoglutarate metabolism enzyme, C-terminal domain"/>
    <property type="match status" value="1"/>
</dbReference>
<gene>
    <name evidence="10" type="primary">sucA</name>
    <name evidence="10" type="ORF">GHYDROH2_07510</name>
</gene>
<dbReference type="SMART" id="SM00861">
    <property type="entry name" value="Transket_pyr"/>
    <property type="match status" value="1"/>
</dbReference>
<protein>
    <recommendedName>
        <fullName evidence="5">2-oxoglutarate dehydrogenase E1 component</fullName>
        <ecNumber evidence="4">1.2.4.2</ecNumber>
    </recommendedName>
    <alternativeName>
        <fullName evidence="8">Alpha-ketoglutarate dehydrogenase</fullName>
    </alternativeName>
</protein>
<dbReference type="GO" id="GO:0030976">
    <property type="term" value="F:thiamine pyrophosphate binding"/>
    <property type="evidence" value="ECO:0007669"/>
    <property type="project" value="InterPro"/>
</dbReference>
<evidence type="ECO:0000256" key="2">
    <source>
        <dbReference type="ARBA" id="ARBA00003906"/>
    </source>
</evidence>
<organism evidence="10 11">
    <name type="scientific">Geobacter hydrogenophilus</name>
    <dbReference type="NCBI Taxonomy" id="40983"/>
    <lineage>
        <taxon>Bacteria</taxon>
        <taxon>Pseudomonadati</taxon>
        <taxon>Thermodesulfobacteriota</taxon>
        <taxon>Desulfuromonadia</taxon>
        <taxon>Geobacterales</taxon>
        <taxon>Geobacteraceae</taxon>
        <taxon>Geobacter</taxon>
    </lineage>
</organism>
<dbReference type="Proteomes" id="UP001144352">
    <property type="component" value="Unassembled WGS sequence"/>
</dbReference>
<reference evidence="10" key="1">
    <citation type="submission" date="2022-12" db="EMBL/GenBank/DDBJ databases">
        <title>Reference genome sequencing for broad-spectrum identification of bacterial and archaeal isolates by mass spectrometry.</title>
        <authorList>
            <person name="Sekiguchi Y."/>
            <person name="Tourlousse D.M."/>
        </authorList>
    </citation>
    <scope>NUCLEOTIDE SEQUENCE</scope>
    <source>
        <strain evidence="10">H2</strain>
    </source>
</reference>
<dbReference type="InterPro" id="IPR031717">
    <property type="entry name" value="ODO-1/KGD_C"/>
</dbReference>
<dbReference type="CDD" id="cd02016">
    <property type="entry name" value="TPP_E1_OGDC_like"/>
    <property type="match status" value="1"/>
</dbReference>
<keyword evidence="7" id="KW-0786">Thiamine pyrophosphate</keyword>
<dbReference type="FunFam" id="1.10.287.1150:FF:000004">
    <property type="entry name" value="2-oxoglutarate dehydrogenase E1 component"/>
    <property type="match status" value="1"/>
</dbReference>
<dbReference type="InterPro" id="IPR001017">
    <property type="entry name" value="DH_E1"/>
</dbReference>
<dbReference type="Gene3D" id="3.40.50.970">
    <property type="match status" value="1"/>
</dbReference>
<dbReference type="GO" id="GO:0005829">
    <property type="term" value="C:cytosol"/>
    <property type="evidence" value="ECO:0007669"/>
    <property type="project" value="TreeGrafter"/>
</dbReference>
<evidence type="ECO:0000256" key="8">
    <source>
        <dbReference type="ARBA" id="ARBA00030680"/>
    </source>
</evidence>
<dbReference type="GO" id="GO:0004591">
    <property type="term" value="F:oxoglutarate dehydrogenase (succinyl-transferring) activity"/>
    <property type="evidence" value="ECO:0007669"/>
    <property type="project" value="UniProtKB-EC"/>
</dbReference>
<dbReference type="AlphaFoldDB" id="A0A9W6FY82"/>
<proteinExistence type="inferred from homology"/>
<dbReference type="EC" id="1.2.4.2" evidence="4"/>
<dbReference type="Pfam" id="PF16078">
    <property type="entry name" value="2-oxogl_dehyd_N"/>
    <property type="match status" value="1"/>
</dbReference>
<evidence type="ECO:0000256" key="3">
    <source>
        <dbReference type="ARBA" id="ARBA00006936"/>
    </source>
</evidence>
<evidence type="ECO:0000256" key="5">
    <source>
        <dbReference type="ARBA" id="ARBA00013321"/>
    </source>
</evidence>
<sequence>MTILPGADPEFIESLYLRWRDDPAAVSPQWHAFFSGYELGGGIPGAEALPPELAAKQSAVDSLIYRYRDLGHLLACTDPLSPCKLEHPLLALDRYDLGEEDLDRTFHPRRFLKKEATLREILDTLRETYCRSVGVEFMHIQDPAVRSWLMERMEPVRNRPAVSREEKLRILGTLQEAALFEEFLHRKFPGQKRFSLEGGETLIPLLDAAVERGAEHGVTDLILGMAHRGRLNVLANIFGKPLENIFAEFADNAELGIVGDGDVKYHKGFSHDREVAPGRSIHLTMAFNPSHLEAVDPVVEGKCRARQDAAGTGSDKRVLPVLIHGDASFAGQGVVVETLNLSQLEGYRTGGTLHIVINNQIGFTTLPVDARSSLYATDVAKMVAAPVFHVHGEDPEAAVHVVRLALDYRQTFGADVVVEIICYRRHGHNEGDEPYFTQPAMYSLIKDRSPVHDLYASRLAEEGIGREEIDARATAMGRRLDAALAAPLGPVPGGFEGKWERYRREYAPITVETGVSQEILRDLAGRLAAIPDGFTPHPKVAALLDKRREAVERGEGIDWGNAETLAYATLLAEGVPIRLSGEDSRRGTFGHRHSFLYDMATDAHHVPLAGVAAEGATFHAWDSMLSEFAVLGFEYGYSVEAPESLVIWEAQFGDFANGGQVIIDQFIAGGESKWQRVSGLVLFLPHGFEGQGAEHSSARIERYLQLCADNNMQVAYPSTPGQLFHLLRRQIKQPFRKPLVVFTPKSLLRHPRCISRLEELAEGGFREVIVSGAASDKARRLLLCSGKVYYDLLERLEKDGREDVAIVRVEQLYPLRTDLLGEMVERFPQAKDVAWVQEEPRNMGAWSFIRPHLAEILGAEPRYVGRPENDVPAVGSHRLHGEEQERIVEEALGAGPGRGSSGKPGD</sequence>
<comment type="cofactor">
    <cofactor evidence="1">
        <name>thiamine diphosphate</name>
        <dbReference type="ChEBI" id="CHEBI:58937"/>
    </cofactor>
</comment>
<evidence type="ECO:0000256" key="4">
    <source>
        <dbReference type="ARBA" id="ARBA00012280"/>
    </source>
</evidence>
<feature type="domain" description="Transketolase-like pyrimidine-binding" evidence="9">
    <location>
        <begin position="557"/>
        <end position="750"/>
    </location>
</feature>
<dbReference type="InterPro" id="IPR011603">
    <property type="entry name" value="2oxoglutarate_DH_E1"/>
</dbReference>
<accession>A0A9W6FY82</accession>
<dbReference type="PANTHER" id="PTHR23152">
    <property type="entry name" value="2-OXOGLUTARATE DEHYDROGENASE"/>
    <property type="match status" value="1"/>
</dbReference>
<dbReference type="RefSeq" id="WP_214186740.1">
    <property type="nucleotide sequence ID" value="NZ_BSDS01000001.1"/>
</dbReference>
<dbReference type="Pfam" id="PF16870">
    <property type="entry name" value="OxoGdeHyase_C"/>
    <property type="match status" value="1"/>
</dbReference>
<keyword evidence="11" id="KW-1185">Reference proteome</keyword>
<dbReference type="GO" id="GO:0045252">
    <property type="term" value="C:oxoglutarate dehydrogenase complex"/>
    <property type="evidence" value="ECO:0007669"/>
    <property type="project" value="TreeGrafter"/>
</dbReference>
<dbReference type="InterPro" id="IPR005475">
    <property type="entry name" value="Transketolase-like_Pyr-bd"/>
</dbReference>
<dbReference type="NCBIfam" id="TIGR00239">
    <property type="entry name" value="2oxo_dh_E1"/>
    <property type="match status" value="1"/>
</dbReference>
<evidence type="ECO:0000313" key="10">
    <source>
        <dbReference type="EMBL" id="GLI37250.1"/>
    </source>
</evidence>
<dbReference type="Pfam" id="PF00676">
    <property type="entry name" value="E1_dh"/>
    <property type="match status" value="1"/>
</dbReference>
<dbReference type="PANTHER" id="PTHR23152:SF4">
    <property type="entry name" value="2-OXOADIPATE DEHYDROGENASE COMPLEX COMPONENT E1"/>
    <property type="match status" value="1"/>
</dbReference>
<dbReference type="InterPro" id="IPR032106">
    <property type="entry name" value="2-oxogl_dehyd_N"/>
</dbReference>
<dbReference type="NCBIfam" id="NF006914">
    <property type="entry name" value="PRK09404.1"/>
    <property type="match status" value="1"/>
</dbReference>
<dbReference type="InterPro" id="IPR029061">
    <property type="entry name" value="THDP-binding"/>
</dbReference>
<dbReference type="InterPro" id="IPR042179">
    <property type="entry name" value="KGD_C_sf"/>
</dbReference>
<dbReference type="EMBL" id="BSDS01000001">
    <property type="protein sequence ID" value="GLI37250.1"/>
    <property type="molecule type" value="Genomic_DNA"/>
</dbReference>
<evidence type="ECO:0000256" key="7">
    <source>
        <dbReference type="ARBA" id="ARBA00023052"/>
    </source>
</evidence>
<keyword evidence="6" id="KW-0560">Oxidoreductase</keyword>
<comment type="caution">
    <text evidence="10">The sequence shown here is derived from an EMBL/GenBank/DDBJ whole genome shotgun (WGS) entry which is preliminary data.</text>
</comment>
<dbReference type="Pfam" id="PF02779">
    <property type="entry name" value="Transket_pyr"/>
    <property type="match status" value="1"/>
</dbReference>
<dbReference type="Gene3D" id="3.40.50.12470">
    <property type="match status" value="1"/>
</dbReference>
<comment type="function">
    <text evidence="2">E1 component of the 2-oxoglutarate dehydrogenase (OGDH) complex which catalyzes the decarboxylation of 2-oxoglutarate, the first step in the conversion of 2-oxoglutarate to succinyl-CoA and CO(2).</text>
</comment>
<evidence type="ECO:0000256" key="1">
    <source>
        <dbReference type="ARBA" id="ARBA00001964"/>
    </source>
</evidence>
<evidence type="ECO:0000256" key="6">
    <source>
        <dbReference type="ARBA" id="ARBA00023002"/>
    </source>
</evidence>
<evidence type="ECO:0000259" key="9">
    <source>
        <dbReference type="SMART" id="SM00861"/>
    </source>
</evidence>
<dbReference type="SUPFAM" id="SSF52518">
    <property type="entry name" value="Thiamin diphosphate-binding fold (THDP-binding)"/>
    <property type="match status" value="2"/>
</dbReference>
<evidence type="ECO:0000313" key="11">
    <source>
        <dbReference type="Proteomes" id="UP001144352"/>
    </source>
</evidence>
<dbReference type="GO" id="GO:0006099">
    <property type="term" value="P:tricarboxylic acid cycle"/>
    <property type="evidence" value="ECO:0007669"/>
    <property type="project" value="TreeGrafter"/>
</dbReference>
<dbReference type="NCBIfam" id="NF008907">
    <property type="entry name" value="PRK12270.1"/>
    <property type="match status" value="1"/>
</dbReference>